<dbReference type="GO" id="GO:0006412">
    <property type="term" value="P:translation"/>
    <property type="evidence" value="ECO:0007669"/>
    <property type="project" value="InterPro"/>
</dbReference>
<comment type="similarity">
    <text evidence="1">Belongs to the universal ribosomal protein uS11 family.</text>
</comment>
<evidence type="ECO:0000313" key="5">
    <source>
        <dbReference type="Proteomes" id="UP000215914"/>
    </source>
</evidence>
<dbReference type="GO" id="GO:0003735">
    <property type="term" value="F:structural constituent of ribosome"/>
    <property type="evidence" value="ECO:0007669"/>
    <property type="project" value="InterPro"/>
</dbReference>
<dbReference type="GO" id="GO:1990904">
    <property type="term" value="C:ribonucleoprotein complex"/>
    <property type="evidence" value="ECO:0007669"/>
    <property type="project" value="UniProtKB-KW"/>
</dbReference>
<keyword evidence="5" id="KW-1185">Reference proteome</keyword>
<evidence type="ECO:0000256" key="3">
    <source>
        <dbReference type="ARBA" id="ARBA00023274"/>
    </source>
</evidence>
<accession>A0A9K3NMS6</accession>
<name>A0A9K3NMS6_HELAN</name>
<gene>
    <name evidence="4" type="ORF">HanXRQr2_Chr05g0216351</name>
</gene>
<comment type="caution">
    <text evidence="4">The sequence shown here is derived from an EMBL/GenBank/DDBJ whole genome shotgun (WGS) entry which is preliminary data.</text>
</comment>
<dbReference type="AlphaFoldDB" id="A0A9K3NMS6"/>
<sequence length="52" mass="5455">MLAAQDLGINTLHIKLWATGGNKTKTPGPGAQFALRAFARSSMKIGHIGHIG</sequence>
<proteinExistence type="inferred from homology"/>
<protein>
    <submittedName>
        <fullName evidence="4">Ribosomal protein S11</fullName>
    </submittedName>
</protein>
<reference evidence="4" key="1">
    <citation type="journal article" date="2017" name="Nature">
        <title>The sunflower genome provides insights into oil metabolism, flowering and Asterid evolution.</title>
        <authorList>
            <person name="Badouin H."/>
            <person name="Gouzy J."/>
            <person name="Grassa C.J."/>
            <person name="Murat F."/>
            <person name="Staton S.E."/>
            <person name="Cottret L."/>
            <person name="Lelandais-Briere C."/>
            <person name="Owens G.L."/>
            <person name="Carrere S."/>
            <person name="Mayjonade B."/>
            <person name="Legrand L."/>
            <person name="Gill N."/>
            <person name="Kane N.C."/>
            <person name="Bowers J.E."/>
            <person name="Hubner S."/>
            <person name="Bellec A."/>
            <person name="Berard A."/>
            <person name="Berges H."/>
            <person name="Blanchet N."/>
            <person name="Boniface M.C."/>
            <person name="Brunel D."/>
            <person name="Catrice O."/>
            <person name="Chaidir N."/>
            <person name="Claudel C."/>
            <person name="Donnadieu C."/>
            <person name="Faraut T."/>
            <person name="Fievet G."/>
            <person name="Helmstetter N."/>
            <person name="King M."/>
            <person name="Knapp S.J."/>
            <person name="Lai Z."/>
            <person name="Le Paslier M.C."/>
            <person name="Lippi Y."/>
            <person name="Lorenzon L."/>
            <person name="Mandel J.R."/>
            <person name="Marage G."/>
            <person name="Marchand G."/>
            <person name="Marquand E."/>
            <person name="Bret-Mestries E."/>
            <person name="Morien E."/>
            <person name="Nambeesan S."/>
            <person name="Nguyen T."/>
            <person name="Pegot-Espagnet P."/>
            <person name="Pouilly N."/>
            <person name="Raftis F."/>
            <person name="Sallet E."/>
            <person name="Schiex T."/>
            <person name="Thomas J."/>
            <person name="Vandecasteele C."/>
            <person name="Vares D."/>
            <person name="Vear F."/>
            <person name="Vautrin S."/>
            <person name="Crespi M."/>
            <person name="Mangin B."/>
            <person name="Burke J.M."/>
            <person name="Salse J."/>
            <person name="Munos S."/>
            <person name="Vincourt P."/>
            <person name="Rieseberg L.H."/>
            <person name="Langlade N.B."/>
        </authorList>
    </citation>
    <scope>NUCLEOTIDE SEQUENCE</scope>
    <source>
        <tissue evidence="4">Leaves</tissue>
    </source>
</reference>
<keyword evidence="3" id="KW-0687">Ribonucleoprotein</keyword>
<evidence type="ECO:0000313" key="4">
    <source>
        <dbReference type="EMBL" id="KAF5806014.1"/>
    </source>
</evidence>
<reference evidence="4" key="2">
    <citation type="submission" date="2020-06" db="EMBL/GenBank/DDBJ databases">
        <title>Helianthus annuus Genome sequencing and assembly Release 2.</title>
        <authorList>
            <person name="Gouzy J."/>
            <person name="Langlade N."/>
            <person name="Munos S."/>
        </authorList>
    </citation>
    <scope>NUCLEOTIDE SEQUENCE</scope>
    <source>
        <tissue evidence="4">Leaves</tissue>
    </source>
</reference>
<keyword evidence="2 4" id="KW-0689">Ribosomal protein</keyword>
<organism evidence="4 5">
    <name type="scientific">Helianthus annuus</name>
    <name type="common">Common sunflower</name>
    <dbReference type="NCBI Taxonomy" id="4232"/>
    <lineage>
        <taxon>Eukaryota</taxon>
        <taxon>Viridiplantae</taxon>
        <taxon>Streptophyta</taxon>
        <taxon>Embryophyta</taxon>
        <taxon>Tracheophyta</taxon>
        <taxon>Spermatophyta</taxon>
        <taxon>Magnoliopsida</taxon>
        <taxon>eudicotyledons</taxon>
        <taxon>Gunneridae</taxon>
        <taxon>Pentapetalae</taxon>
        <taxon>asterids</taxon>
        <taxon>campanulids</taxon>
        <taxon>Asterales</taxon>
        <taxon>Asteraceae</taxon>
        <taxon>Asteroideae</taxon>
        <taxon>Heliantheae alliance</taxon>
        <taxon>Heliantheae</taxon>
        <taxon>Helianthus</taxon>
    </lineage>
</organism>
<dbReference type="EMBL" id="MNCJ02000320">
    <property type="protein sequence ID" value="KAF5806014.1"/>
    <property type="molecule type" value="Genomic_DNA"/>
</dbReference>
<dbReference type="Pfam" id="PF00411">
    <property type="entry name" value="Ribosomal_S11"/>
    <property type="match status" value="1"/>
</dbReference>
<evidence type="ECO:0000256" key="2">
    <source>
        <dbReference type="ARBA" id="ARBA00022980"/>
    </source>
</evidence>
<evidence type="ECO:0000256" key="1">
    <source>
        <dbReference type="ARBA" id="ARBA00006194"/>
    </source>
</evidence>
<dbReference type="SUPFAM" id="SSF53137">
    <property type="entry name" value="Translational machinery components"/>
    <property type="match status" value="1"/>
</dbReference>
<dbReference type="Proteomes" id="UP000215914">
    <property type="component" value="Unassembled WGS sequence"/>
</dbReference>
<dbReference type="GO" id="GO:0005840">
    <property type="term" value="C:ribosome"/>
    <property type="evidence" value="ECO:0007669"/>
    <property type="project" value="UniProtKB-KW"/>
</dbReference>
<dbReference type="Gramene" id="mRNA:HanXRQr2_Chr05g0216351">
    <property type="protein sequence ID" value="mRNA:HanXRQr2_Chr05g0216351"/>
    <property type="gene ID" value="HanXRQr2_Chr05g0216351"/>
</dbReference>
<dbReference type="InterPro" id="IPR001971">
    <property type="entry name" value="Ribosomal_uS11"/>
</dbReference>
<dbReference type="InterPro" id="IPR036967">
    <property type="entry name" value="Ribosomal_uS11_sf"/>
</dbReference>
<dbReference type="Gene3D" id="3.30.420.80">
    <property type="entry name" value="Ribosomal protein S11"/>
    <property type="match status" value="1"/>
</dbReference>